<dbReference type="Proteomes" id="UP000252415">
    <property type="component" value="Unassembled WGS sequence"/>
</dbReference>
<gene>
    <name evidence="1" type="ORF">DFP97_101201</name>
</gene>
<evidence type="ECO:0000313" key="2">
    <source>
        <dbReference type="Proteomes" id="UP000252415"/>
    </source>
</evidence>
<organism evidence="1 2">
    <name type="scientific">Paenibacillus prosopidis</name>
    <dbReference type="NCBI Taxonomy" id="630520"/>
    <lineage>
        <taxon>Bacteria</taxon>
        <taxon>Bacillati</taxon>
        <taxon>Bacillota</taxon>
        <taxon>Bacilli</taxon>
        <taxon>Bacillales</taxon>
        <taxon>Paenibacillaceae</taxon>
        <taxon>Paenibacillus</taxon>
    </lineage>
</organism>
<protein>
    <submittedName>
        <fullName evidence="1">Uncharacterized protein</fullName>
    </submittedName>
</protein>
<accession>A0A368WAW2</accession>
<reference evidence="1 2" key="1">
    <citation type="submission" date="2018-07" db="EMBL/GenBank/DDBJ databases">
        <title>Genomic Encyclopedia of Type Strains, Phase III (KMG-III): the genomes of soil and plant-associated and newly described type strains.</title>
        <authorList>
            <person name="Whitman W."/>
        </authorList>
    </citation>
    <scope>NUCLEOTIDE SEQUENCE [LARGE SCALE GENOMIC DNA]</scope>
    <source>
        <strain evidence="1 2">CECT 7506</strain>
    </source>
</reference>
<evidence type="ECO:0000313" key="1">
    <source>
        <dbReference type="EMBL" id="RCW51858.1"/>
    </source>
</evidence>
<name>A0A368WAW2_9BACL</name>
<dbReference type="EMBL" id="QPJD01000001">
    <property type="protein sequence ID" value="RCW51858.1"/>
    <property type="molecule type" value="Genomic_DNA"/>
</dbReference>
<keyword evidence="2" id="KW-1185">Reference proteome</keyword>
<sequence length="85" mass="9210">MHLILPNAGRWGDCGAVMHLILPNAGRWGDCGAFLHLNLPVGALSAKYRLMRLSCKCVKTVCVNSCLLCNNGAFSGLNNFLVIKH</sequence>
<dbReference type="AlphaFoldDB" id="A0A368WAW2"/>
<comment type="caution">
    <text evidence="1">The sequence shown here is derived from an EMBL/GenBank/DDBJ whole genome shotgun (WGS) entry which is preliminary data.</text>
</comment>
<proteinExistence type="predicted"/>